<keyword evidence="2" id="KW-1185">Reference proteome</keyword>
<gene>
    <name evidence="1" type="ORF">NM208_g9642</name>
</gene>
<comment type="caution">
    <text evidence="1">The sequence shown here is derived from an EMBL/GenBank/DDBJ whole genome shotgun (WGS) entry which is preliminary data.</text>
</comment>
<evidence type="ECO:0000313" key="1">
    <source>
        <dbReference type="EMBL" id="KAJ3529697.1"/>
    </source>
</evidence>
<name>A0ACC1S0U3_9HYPO</name>
<sequence>MLPAQSSQSPVNTIVDNLLPIPKRFITGHNQDGKAIFDTTLKDELPETLVGSHKFFLGYITIEHPVDLDDNKDIKAYQQYLADPPGLALPGGSVLRYVDFPPGERSHPGGGIRRSEWSVEAIEGVNTTSLLVI</sequence>
<dbReference type="EMBL" id="JANRMS010001258">
    <property type="protein sequence ID" value="KAJ3529697.1"/>
    <property type="molecule type" value="Genomic_DNA"/>
</dbReference>
<accession>A0ACC1S0U3</accession>
<protein>
    <submittedName>
        <fullName evidence="1">Uncharacterized protein</fullName>
    </submittedName>
</protein>
<organism evidence="1 2">
    <name type="scientific">Fusarium decemcellulare</name>
    <dbReference type="NCBI Taxonomy" id="57161"/>
    <lineage>
        <taxon>Eukaryota</taxon>
        <taxon>Fungi</taxon>
        <taxon>Dikarya</taxon>
        <taxon>Ascomycota</taxon>
        <taxon>Pezizomycotina</taxon>
        <taxon>Sordariomycetes</taxon>
        <taxon>Hypocreomycetidae</taxon>
        <taxon>Hypocreales</taxon>
        <taxon>Nectriaceae</taxon>
        <taxon>Fusarium</taxon>
        <taxon>Fusarium decemcellulare species complex</taxon>
    </lineage>
</organism>
<proteinExistence type="predicted"/>
<reference evidence="1" key="1">
    <citation type="submission" date="2022-08" db="EMBL/GenBank/DDBJ databases">
        <title>Genome Sequence of Fusarium decemcellulare.</title>
        <authorList>
            <person name="Buettner E."/>
        </authorList>
    </citation>
    <scope>NUCLEOTIDE SEQUENCE</scope>
    <source>
        <strain evidence="1">Babe19</strain>
    </source>
</reference>
<dbReference type="Proteomes" id="UP001148629">
    <property type="component" value="Unassembled WGS sequence"/>
</dbReference>
<evidence type="ECO:0000313" key="2">
    <source>
        <dbReference type="Proteomes" id="UP001148629"/>
    </source>
</evidence>